<comment type="similarity">
    <text evidence="3">Belongs to the glycosyl hydrolase 3 family.</text>
</comment>
<dbReference type="Gene3D" id="3.20.20.300">
    <property type="entry name" value="Glycoside hydrolase, family 3, N-terminal domain"/>
    <property type="match status" value="1"/>
</dbReference>
<dbReference type="Pfam" id="PF14310">
    <property type="entry name" value="Fn3-like"/>
    <property type="match status" value="1"/>
</dbReference>
<dbReference type="InterPro" id="IPR050288">
    <property type="entry name" value="Cellulose_deg_GH3"/>
</dbReference>
<evidence type="ECO:0000256" key="11">
    <source>
        <dbReference type="ARBA" id="ARBA00041276"/>
    </source>
</evidence>
<dbReference type="GO" id="GO:0009251">
    <property type="term" value="P:glucan catabolic process"/>
    <property type="evidence" value="ECO:0007669"/>
    <property type="project" value="TreeGrafter"/>
</dbReference>
<dbReference type="InterPro" id="IPR001764">
    <property type="entry name" value="Glyco_hydro_3_N"/>
</dbReference>
<dbReference type="PRINTS" id="PR00133">
    <property type="entry name" value="GLHYDRLASE3"/>
</dbReference>
<evidence type="ECO:0000256" key="3">
    <source>
        <dbReference type="ARBA" id="ARBA00005336"/>
    </source>
</evidence>
<dbReference type="AlphaFoldDB" id="A0A812NIV6"/>
<sequence length="787" mass="85707">MIPFKPVIWAQDPFNLSEADHSTIHHLLIDVQDTQPRYRAELAVAETPQLRQHLCADTSEEAARQRKQIGVLCDPMTPLSWEEAESRAASTLAKMTQQERHTLMQGVGWISMPYGLPAPLPAIPALGHYMGNIPAIPRLGVPPLKLHDAGNGFRNMPGGQGKAGSTVMWPCSLAFGASWDPKLVEEVAAEIGREYRGKGSNLILGPSVQVQRVARNGRNFEYMSGEDPYLGAKLSAAYVKGVQGQGVMACLKHFAFNEQETNRMTESSVVDDRTAWELYYPPFEAGVAAGAGSVMCSYNRVNGTYACANEELLTRDLKQKMGFRGFVMTDWWALHDPAEASVVRGLDMEMPGAGGETFFFPDKLEAMEERQDGSFKGYAKLEKTELYKEPARRILAAAHKMRFFDAPACTPGRDCMDPVFSEQRSSANLALARRSVRESIVLLQNKKSLLPLLNVKRLALVGDAWKAPSLSTDQLGMFGDYYSGGGSGHCYLPPERFKTPHMTVTAYAEANDIYTTSSLSNNATEALSVVWDADVIVVLVATTAEESRDRASLHLDNGADALIEALSKIGKPVVVLVQAPGTVVLPWREAVDSIALMFLGGEFTGAGWTQLLFSEVSPSGKLPLMIPKHESHTVEPGNDPEVPYSEGLFTSYRAPSASETAAFPFGHGLSYANFDIAAPEVYECSALLCVATTVTNAGSRFPGAEVVQAYAEFPPEAQEPKLVLRGFQKTSVLKPGESERVELSFTARDFSIYSTTAGGWILQTGVRIHIGVSSADLRHSLDVPVTG</sequence>
<dbReference type="InterPro" id="IPR036962">
    <property type="entry name" value="Glyco_hydro_3_N_sf"/>
</dbReference>
<evidence type="ECO:0000256" key="9">
    <source>
        <dbReference type="ARBA" id="ARBA00024983"/>
    </source>
</evidence>
<evidence type="ECO:0000313" key="16">
    <source>
        <dbReference type="Proteomes" id="UP000649617"/>
    </source>
</evidence>
<evidence type="ECO:0000256" key="2">
    <source>
        <dbReference type="ARBA" id="ARBA00004613"/>
    </source>
</evidence>
<comment type="subcellular location">
    <subcellularLocation>
        <location evidence="2">Secreted</location>
    </subcellularLocation>
</comment>
<reference evidence="15" key="1">
    <citation type="submission" date="2021-02" db="EMBL/GenBank/DDBJ databases">
        <authorList>
            <person name="Dougan E. K."/>
            <person name="Rhodes N."/>
            <person name="Thang M."/>
            <person name="Chan C."/>
        </authorList>
    </citation>
    <scope>NUCLEOTIDE SEQUENCE</scope>
</reference>
<dbReference type="OrthoDB" id="416222at2759"/>
<name>A0A812NIV6_SYMPI</name>
<gene>
    <name evidence="15" type="primary">bglB</name>
    <name evidence="15" type="ORF">SPIL2461_LOCUS7350</name>
</gene>
<dbReference type="InterPro" id="IPR013783">
    <property type="entry name" value="Ig-like_fold"/>
</dbReference>
<dbReference type="GO" id="GO:0008422">
    <property type="term" value="F:beta-glucosidase activity"/>
    <property type="evidence" value="ECO:0007669"/>
    <property type="project" value="UniProtKB-EC"/>
</dbReference>
<dbReference type="SUPFAM" id="SSF51445">
    <property type="entry name" value="(Trans)glycosidases"/>
    <property type="match status" value="1"/>
</dbReference>
<proteinExistence type="inferred from homology"/>
<dbReference type="GO" id="GO:0005576">
    <property type="term" value="C:extracellular region"/>
    <property type="evidence" value="ECO:0007669"/>
    <property type="project" value="UniProtKB-SubCell"/>
</dbReference>
<comment type="caution">
    <text evidence="15">The sequence shown here is derived from an EMBL/GenBank/DDBJ whole genome shotgun (WGS) entry which is preliminary data.</text>
</comment>
<protein>
    <recommendedName>
        <fullName evidence="10">Probable beta-glucosidase G</fullName>
        <ecNumber evidence="4">3.2.1.21</ecNumber>
    </recommendedName>
    <alternativeName>
        <fullName evidence="11">Beta-D-glucoside glucohydrolase G</fullName>
    </alternativeName>
    <alternativeName>
        <fullName evidence="12">Cellobiase G</fullName>
    </alternativeName>
    <alternativeName>
        <fullName evidence="13">Gentiobiase G</fullName>
    </alternativeName>
</protein>
<comment type="function">
    <text evidence="9">Beta-glucosidases are one of a number of cellulolytic enzymes involved in the degradation of cellulosic biomass. Catalyzes the last step releasing glucose from the inhibitory cellobiose.</text>
</comment>
<keyword evidence="5" id="KW-0964">Secreted</keyword>
<keyword evidence="8" id="KW-0326">Glycosidase</keyword>
<keyword evidence="6" id="KW-0732">Signal</keyword>
<dbReference type="PANTHER" id="PTHR42715:SF12">
    <property type="entry name" value="BETA-GLUCOSIDASE G-RELATED"/>
    <property type="match status" value="1"/>
</dbReference>
<evidence type="ECO:0000256" key="10">
    <source>
        <dbReference type="ARBA" id="ARBA00039579"/>
    </source>
</evidence>
<dbReference type="Gene3D" id="2.60.40.10">
    <property type="entry name" value="Immunoglobulins"/>
    <property type="match status" value="1"/>
</dbReference>
<dbReference type="Gene3D" id="3.40.50.1700">
    <property type="entry name" value="Glycoside hydrolase family 3 C-terminal domain"/>
    <property type="match status" value="1"/>
</dbReference>
<evidence type="ECO:0000256" key="6">
    <source>
        <dbReference type="ARBA" id="ARBA00022729"/>
    </source>
</evidence>
<dbReference type="InterPro" id="IPR017853">
    <property type="entry name" value="GH"/>
</dbReference>
<evidence type="ECO:0000256" key="7">
    <source>
        <dbReference type="ARBA" id="ARBA00022801"/>
    </source>
</evidence>
<evidence type="ECO:0000256" key="8">
    <source>
        <dbReference type="ARBA" id="ARBA00023295"/>
    </source>
</evidence>
<dbReference type="EMBL" id="CAJNIZ010011403">
    <property type="protein sequence ID" value="CAE7319022.1"/>
    <property type="molecule type" value="Genomic_DNA"/>
</dbReference>
<dbReference type="EC" id="3.2.1.21" evidence="4"/>
<dbReference type="SMART" id="SM01217">
    <property type="entry name" value="Fn3_like"/>
    <property type="match status" value="1"/>
</dbReference>
<evidence type="ECO:0000256" key="12">
    <source>
        <dbReference type="ARBA" id="ARBA00041601"/>
    </source>
</evidence>
<accession>A0A812NIV6</accession>
<keyword evidence="7" id="KW-0378">Hydrolase</keyword>
<dbReference type="Pfam" id="PF00933">
    <property type="entry name" value="Glyco_hydro_3"/>
    <property type="match status" value="1"/>
</dbReference>
<dbReference type="Pfam" id="PF01915">
    <property type="entry name" value="Glyco_hydro_3_C"/>
    <property type="match status" value="1"/>
</dbReference>
<feature type="domain" description="Fibronectin type III-like" evidence="14">
    <location>
        <begin position="705"/>
        <end position="774"/>
    </location>
</feature>
<dbReference type="PANTHER" id="PTHR42715">
    <property type="entry name" value="BETA-GLUCOSIDASE"/>
    <property type="match status" value="1"/>
</dbReference>
<dbReference type="InterPro" id="IPR026891">
    <property type="entry name" value="Fn3-like"/>
</dbReference>
<dbReference type="Proteomes" id="UP000649617">
    <property type="component" value="Unassembled WGS sequence"/>
</dbReference>
<evidence type="ECO:0000256" key="4">
    <source>
        <dbReference type="ARBA" id="ARBA00012744"/>
    </source>
</evidence>
<organism evidence="15 16">
    <name type="scientific">Symbiodinium pilosum</name>
    <name type="common">Dinoflagellate</name>
    <dbReference type="NCBI Taxonomy" id="2952"/>
    <lineage>
        <taxon>Eukaryota</taxon>
        <taxon>Sar</taxon>
        <taxon>Alveolata</taxon>
        <taxon>Dinophyceae</taxon>
        <taxon>Suessiales</taxon>
        <taxon>Symbiodiniaceae</taxon>
        <taxon>Symbiodinium</taxon>
    </lineage>
</organism>
<evidence type="ECO:0000256" key="1">
    <source>
        <dbReference type="ARBA" id="ARBA00000448"/>
    </source>
</evidence>
<dbReference type="SUPFAM" id="SSF52279">
    <property type="entry name" value="Beta-D-glucan exohydrolase, C-terminal domain"/>
    <property type="match status" value="1"/>
</dbReference>
<keyword evidence="16" id="KW-1185">Reference proteome</keyword>
<evidence type="ECO:0000313" key="15">
    <source>
        <dbReference type="EMBL" id="CAE7319022.1"/>
    </source>
</evidence>
<dbReference type="InterPro" id="IPR036881">
    <property type="entry name" value="Glyco_hydro_3_C_sf"/>
</dbReference>
<dbReference type="InterPro" id="IPR002772">
    <property type="entry name" value="Glyco_hydro_3_C"/>
</dbReference>
<evidence type="ECO:0000256" key="13">
    <source>
        <dbReference type="ARBA" id="ARBA00041808"/>
    </source>
</evidence>
<evidence type="ECO:0000259" key="14">
    <source>
        <dbReference type="SMART" id="SM01217"/>
    </source>
</evidence>
<comment type="catalytic activity">
    <reaction evidence="1">
        <text>Hydrolysis of terminal, non-reducing beta-D-glucosyl residues with release of beta-D-glucose.</text>
        <dbReference type="EC" id="3.2.1.21"/>
    </reaction>
</comment>
<evidence type="ECO:0000256" key="5">
    <source>
        <dbReference type="ARBA" id="ARBA00022525"/>
    </source>
</evidence>